<dbReference type="InterPro" id="IPR024133">
    <property type="entry name" value="TM_138"/>
</dbReference>
<accession>A0A0P1A9N4</accession>
<name>A0A0P1A9N4_PLAHL</name>
<evidence type="ECO:0000256" key="1">
    <source>
        <dbReference type="SAM" id="Phobius"/>
    </source>
</evidence>
<sequence>MQQDEFKRKIVIYLTPMKNVHYLPPFFDVSAALAASLNLVDVVLNALIEYGDLPGQETFDNDVDSIATFVQVVLQITALFNLFVLLAGTFLFRSGLFGMLYSQFRIVLLMHPLYICLTVILVACRMTLLSSENDRIKIWDNFGYLIFSGMHKIAYMRLSSSEIANTTLSNPGCRISCVFGANVMWKLQFCFAYR</sequence>
<evidence type="ECO:0000313" key="3">
    <source>
        <dbReference type="Proteomes" id="UP000054928"/>
    </source>
</evidence>
<reference evidence="3" key="1">
    <citation type="submission" date="2014-09" db="EMBL/GenBank/DDBJ databases">
        <authorList>
            <person name="Sharma Rahul"/>
            <person name="Thines Marco"/>
        </authorList>
    </citation>
    <scope>NUCLEOTIDE SEQUENCE [LARGE SCALE GENOMIC DNA]</scope>
</reference>
<dbReference type="Pfam" id="PF14935">
    <property type="entry name" value="TMEM138"/>
    <property type="match status" value="1"/>
</dbReference>
<dbReference type="STRING" id="4781.A0A0P1A9N4"/>
<keyword evidence="3" id="KW-1185">Reference proteome</keyword>
<dbReference type="RefSeq" id="XP_024573833.1">
    <property type="nucleotide sequence ID" value="XM_024722791.1"/>
</dbReference>
<keyword evidence="1 2" id="KW-0812">Transmembrane</keyword>
<feature type="transmembrane region" description="Helical" evidence="1">
    <location>
        <begin position="68"/>
        <end position="92"/>
    </location>
</feature>
<feature type="transmembrane region" description="Helical" evidence="1">
    <location>
        <begin position="104"/>
        <end position="123"/>
    </location>
</feature>
<dbReference type="AlphaFoldDB" id="A0A0P1A9N4"/>
<dbReference type="Proteomes" id="UP000054928">
    <property type="component" value="Unassembled WGS sequence"/>
</dbReference>
<organism evidence="2 3">
    <name type="scientific">Plasmopara halstedii</name>
    <name type="common">Downy mildew of sunflower</name>
    <dbReference type="NCBI Taxonomy" id="4781"/>
    <lineage>
        <taxon>Eukaryota</taxon>
        <taxon>Sar</taxon>
        <taxon>Stramenopiles</taxon>
        <taxon>Oomycota</taxon>
        <taxon>Peronosporomycetes</taxon>
        <taxon>Peronosporales</taxon>
        <taxon>Peronosporaceae</taxon>
        <taxon>Plasmopara</taxon>
    </lineage>
</organism>
<dbReference type="OrthoDB" id="189688at2759"/>
<proteinExistence type="predicted"/>
<dbReference type="OMA" id="ISHVDIW"/>
<keyword evidence="1" id="KW-0472">Membrane</keyword>
<dbReference type="EMBL" id="CCYD01000286">
    <property type="protein sequence ID" value="CEG37464.1"/>
    <property type="molecule type" value="Genomic_DNA"/>
</dbReference>
<keyword evidence="1" id="KW-1133">Transmembrane helix</keyword>
<dbReference type="GeneID" id="36400111"/>
<evidence type="ECO:0000313" key="2">
    <source>
        <dbReference type="EMBL" id="CEG37464.1"/>
    </source>
</evidence>
<protein>
    <submittedName>
        <fullName evidence="2">Transmembrane protein 138</fullName>
    </submittedName>
</protein>